<name>A0ABX7RGM6_9GAMM</name>
<dbReference type="InterPro" id="IPR019587">
    <property type="entry name" value="Polyketide_cyclase/dehydratase"/>
</dbReference>
<gene>
    <name evidence="1" type="ORF">HIV01_008230</name>
</gene>
<sequence length="186" mass="20629">MLKFIAVAVVVLIAAVLIFAATRPDTFRVERHIHIQASPEQVFAQINDFNRWRSWSPYEKLDPQMQREIGGAAQGTGATYRWDGNNKAGAGRMEIVQSVPSSRIEVQLDFTRPMQARSAAQFTIVPQGNGSDVTWAMNGDMPYVSKVFSVFVNMDRMIGKAFEEGLGNLKRLSEHDGAATPRLEGA</sequence>
<evidence type="ECO:0000313" key="2">
    <source>
        <dbReference type="Proteomes" id="UP000663400"/>
    </source>
</evidence>
<proteinExistence type="predicted"/>
<dbReference type="Proteomes" id="UP000663400">
    <property type="component" value="Chromosome"/>
</dbReference>
<organism evidence="1 2">
    <name type="scientific">Lysobacter arenosi</name>
    <dbReference type="NCBI Taxonomy" id="2795387"/>
    <lineage>
        <taxon>Bacteria</taxon>
        <taxon>Pseudomonadati</taxon>
        <taxon>Pseudomonadota</taxon>
        <taxon>Gammaproteobacteria</taxon>
        <taxon>Lysobacterales</taxon>
        <taxon>Lysobacteraceae</taxon>
        <taxon>Lysobacter</taxon>
    </lineage>
</organism>
<dbReference type="RefSeq" id="WP_200609514.1">
    <property type="nucleotide sequence ID" value="NZ_CP071517.1"/>
</dbReference>
<dbReference type="Gene3D" id="3.30.530.20">
    <property type="match status" value="1"/>
</dbReference>
<dbReference type="EMBL" id="CP071517">
    <property type="protein sequence ID" value="QSX76446.1"/>
    <property type="molecule type" value="Genomic_DNA"/>
</dbReference>
<keyword evidence="2" id="KW-1185">Reference proteome</keyword>
<dbReference type="InterPro" id="IPR023393">
    <property type="entry name" value="START-like_dom_sf"/>
</dbReference>
<reference evidence="1 2" key="1">
    <citation type="submission" date="2021-02" db="EMBL/GenBank/DDBJ databases">
        <title>Lysobacter arenosi sp. nov., isolated from soil of gangwondo yeongwol, south Korea.</title>
        <authorList>
            <person name="Kim K.R."/>
            <person name="Kim K.H."/>
            <person name="Jeon C.O."/>
        </authorList>
    </citation>
    <scope>NUCLEOTIDE SEQUENCE [LARGE SCALE GENOMIC DNA]</scope>
    <source>
        <strain evidence="1 2">R7</strain>
    </source>
</reference>
<evidence type="ECO:0000313" key="1">
    <source>
        <dbReference type="EMBL" id="QSX76446.1"/>
    </source>
</evidence>
<dbReference type="Pfam" id="PF10604">
    <property type="entry name" value="Polyketide_cyc2"/>
    <property type="match status" value="1"/>
</dbReference>
<dbReference type="CDD" id="cd07818">
    <property type="entry name" value="SRPBCC_1"/>
    <property type="match status" value="1"/>
</dbReference>
<accession>A0ABX7RGM6</accession>
<dbReference type="SUPFAM" id="SSF55961">
    <property type="entry name" value="Bet v1-like"/>
    <property type="match status" value="1"/>
</dbReference>
<protein>
    <submittedName>
        <fullName evidence="1">SRPBCC family protein</fullName>
    </submittedName>
</protein>